<keyword evidence="6 10" id="KW-0051">Antiviral defense</keyword>
<keyword evidence="8 10" id="KW-0464">Manganese</keyword>
<dbReference type="NCBIfam" id="TIGR00287">
    <property type="entry name" value="cas1"/>
    <property type="match status" value="1"/>
</dbReference>
<evidence type="ECO:0000256" key="5">
    <source>
        <dbReference type="ARBA" id="ARBA00022842"/>
    </source>
</evidence>
<evidence type="ECO:0000256" key="6">
    <source>
        <dbReference type="ARBA" id="ARBA00023118"/>
    </source>
</evidence>
<dbReference type="PANTHER" id="PTHR34353">
    <property type="entry name" value="CRISPR-ASSOCIATED ENDONUCLEASE CAS1 1"/>
    <property type="match status" value="1"/>
</dbReference>
<feature type="binding site" evidence="10">
    <location>
        <position position="160"/>
    </location>
    <ligand>
        <name>Mn(2+)</name>
        <dbReference type="ChEBI" id="CHEBI:29035"/>
    </ligand>
</feature>
<evidence type="ECO:0000256" key="9">
    <source>
        <dbReference type="ARBA" id="ARBA00038592"/>
    </source>
</evidence>
<keyword evidence="3 10" id="KW-0255">Endonuclease</keyword>
<dbReference type="Gene3D" id="1.20.120.920">
    <property type="entry name" value="CRISPR-associated endonuclease Cas1, C-terminal domain"/>
    <property type="match status" value="1"/>
</dbReference>
<evidence type="ECO:0000256" key="1">
    <source>
        <dbReference type="ARBA" id="ARBA00022722"/>
    </source>
</evidence>
<organism evidence="11 12">
    <name type="scientific">Herpetosiphon gulosus</name>
    <dbReference type="NCBI Taxonomy" id="1973496"/>
    <lineage>
        <taxon>Bacteria</taxon>
        <taxon>Bacillati</taxon>
        <taxon>Chloroflexota</taxon>
        <taxon>Chloroflexia</taxon>
        <taxon>Herpetosiphonales</taxon>
        <taxon>Herpetosiphonaceae</taxon>
        <taxon>Herpetosiphon</taxon>
    </lineage>
</organism>
<dbReference type="Gene3D" id="3.100.10.20">
    <property type="entry name" value="CRISPR-associated endonuclease Cas1, N-terminal domain"/>
    <property type="match status" value="1"/>
</dbReference>
<dbReference type="EMBL" id="BAABRU010000005">
    <property type="protein sequence ID" value="GAA5528051.1"/>
    <property type="molecule type" value="Genomic_DNA"/>
</dbReference>
<keyword evidence="7 10" id="KW-0238">DNA-binding</keyword>
<dbReference type="InterPro" id="IPR002729">
    <property type="entry name" value="CRISPR-assoc_Cas1"/>
</dbReference>
<feature type="binding site" evidence="10">
    <location>
        <position position="225"/>
    </location>
    <ligand>
        <name>Mn(2+)</name>
        <dbReference type="ChEBI" id="CHEBI:29035"/>
    </ligand>
</feature>
<dbReference type="InterPro" id="IPR042206">
    <property type="entry name" value="CRISPR-assoc_Cas1_C"/>
</dbReference>
<dbReference type="Proteomes" id="UP001428290">
    <property type="component" value="Unassembled WGS sequence"/>
</dbReference>
<evidence type="ECO:0000256" key="2">
    <source>
        <dbReference type="ARBA" id="ARBA00022723"/>
    </source>
</evidence>
<comment type="subunit">
    <text evidence="9 10">Homodimer, forms a heterotetramer with a Cas2 homodimer.</text>
</comment>
<keyword evidence="2 10" id="KW-0479">Metal-binding</keyword>
<evidence type="ECO:0000256" key="3">
    <source>
        <dbReference type="ARBA" id="ARBA00022759"/>
    </source>
</evidence>
<name>A0ABP9WZS8_9CHLR</name>
<evidence type="ECO:0000313" key="11">
    <source>
        <dbReference type="EMBL" id="GAA5528051.1"/>
    </source>
</evidence>
<accession>A0ABP9WZS8</accession>
<dbReference type="CDD" id="cd09634">
    <property type="entry name" value="Cas1_I-II-III"/>
    <property type="match status" value="1"/>
</dbReference>
<gene>
    <name evidence="11" type="primary">cas1_1</name>
    <name evidence="10" type="synonym">cas1</name>
    <name evidence="11" type="ORF">Hgul01_01847</name>
</gene>
<dbReference type="RefSeq" id="WP_345721656.1">
    <property type="nucleotide sequence ID" value="NZ_BAABRU010000005.1"/>
</dbReference>
<dbReference type="InterPro" id="IPR042211">
    <property type="entry name" value="CRISPR-assoc_Cas1_N"/>
</dbReference>
<dbReference type="InterPro" id="IPR050646">
    <property type="entry name" value="Cas1"/>
</dbReference>
<comment type="function">
    <text evidence="10">CRISPR (clustered regularly interspaced short palindromic repeat), is an adaptive immune system that provides protection against mobile genetic elements (viruses, transposable elements and conjugative plasmids). CRISPR clusters contain spacers, sequences complementary to antecedent mobile elements, and target invading nucleic acids. CRISPR clusters are transcribed and processed into CRISPR RNA (crRNA). Acts as a dsDNA endonuclease. Involved in the integration of spacer DNA into the CRISPR cassette.</text>
</comment>
<keyword evidence="5 10" id="KW-0460">Magnesium</keyword>
<dbReference type="PANTHER" id="PTHR34353:SF2">
    <property type="entry name" value="CRISPR-ASSOCIATED ENDONUCLEASE CAS1 1"/>
    <property type="match status" value="1"/>
</dbReference>
<sequence>MATLYVLEQGAEIRCDGERLAIWQTDQELGNVPMAKLEDIVVMGNIGFSTPAIKRLLDQQIEVTFLTIHGRYHGRLIGEVTAHVALRRNQYRRADDEAWALAMAQACVSGKLRNCRAVLQRFARNRQQVEKEVLESIEALEHFIDRVDRTTKISSLVGVEGSGSAAYFGGLRSLFDSEWMFNNRNRRPPTDPVNVLLSLGYTLLVHKTLGAVQAVGFDPYQGFLHQLDYNRPSLVLDLIEEFRPILVDALVIRCCNDGRLTANDFSASDDPKHPILLSNDGKKRFVAAFEERMRTEVTHPDGADGRPGKVSYWRCIELQARLLARAIQTGTGYQAWTTR</sequence>
<comment type="caution">
    <text evidence="11">The sequence shown here is derived from an EMBL/GenBank/DDBJ whole genome shotgun (WGS) entry which is preliminary data.</text>
</comment>
<keyword evidence="1 10" id="KW-0540">Nuclease</keyword>
<dbReference type="EC" id="3.1.-.-" evidence="10"/>
<keyword evidence="12" id="KW-1185">Reference proteome</keyword>
<proteinExistence type="inferred from homology"/>
<feature type="binding site" evidence="10">
    <location>
        <position position="240"/>
    </location>
    <ligand>
        <name>Mn(2+)</name>
        <dbReference type="ChEBI" id="CHEBI:29035"/>
    </ligand>
</feature>
<evidence type="ECO:0000256" key="4">
    <source>
        <dbReference type="ARBA" id="ARBA00022801"/>
    </source>
</evidence>
<comment type="similarity">
    <text evidence="10">Belongs to the CRISPR-associated endonuclease Cas1 family.</text>
</comment>
<reference evidence="11 12" key="1">
    <citation type="submission" date="2024-02" db="EMBL/GenBank/DDBJ databases">
        <title>Herpetosiphon gulosus NBRC 112829.</title>
        <authorList>
            <person name="Ichikawa N."/>
            <person name="Katano-Makiyama Y."/>
            <person name="Hidaka K."/>
        </authorList>
    </citation>
    <scope>NUCLEOTIDE SEQUENCE [LARGE SCALE GENOMIC DNA]</scope>
    <source>
        <strain evidence="11 12">NBRC 112829</strain>
    </source>
</reference>
<dbReference type="GO" id="GO:0004519">
    <property type="term" value="F:endonuclease activity"/>
    <property type="evidence" value="ECO:0007669"/>
    <property type="project" value="UniProtKB-KW"/>
</dbReference>
<evidence type="ECO:0000256" key="7">
    <source>
        <dbReference type="ARBA" id="ARBA00023125"/>
    </source>
</evidence>
<keyword evidence="4 10" id="KW-0378">Hydrolase</keyword>
<evidence type="ECO:0000256" key="10">
    <source>
        <dbReference type="HAMAP-Rule" id="MF_01470"/>
    </source>
</evidence>
<protein>
    <recommendedName>
        <fullName evidence="10">CRISPR-associated endonuclease Cas1</fullName>
        <ecNumber evidence="10">3.1.-.-</ecNumber>
    </recommendedName>
</protein>
<evidence type="ECO:0000313" key="12">
    <source>
        <dbReference type="Proteomes" id="UP001428290"/>
    </source>
</evidence>
<dbReference type="HAMAP" id="MF_01470">
    <property type="entry name" value="Cas1"/>
    <property type="match status" value="1"/>
</dbReference>
<comment type="cofactor">
    <cofactor evidence="10">
        <name>Mg(2+)</name>
        <dbReference type="ChEBI" id="CHEBI:18420"/>
    </cofactor>
    <cofactor evidence="10">
        <name>Mn(2+)</name>
        <dbReference type="ChEBI" id="CHEBI:29035"/>
    </cofactor>
</comment>
<evidence type="ECO:0000256" key="8">
    <source>
        <dbReference type="ARBA" id="ARBA00023211"/>
    </source>
</evidence>
<dbReference type="Pfam" id="PF01867">
    <property type="entry name" value="Cas_Cas1"/>
    <property type="match status" value="1"/>
</dbReference>